<dbReference type="InterPro" id="IPR028889">
    <property type="entry name" value="USP"/>
</dbReference>
<evidence type="ECO:0000256" key="2">
    <source>
        <dbReference type="RuleBase" id="RU366025"/>
    </source>
</evidence>
<dbReference type="Proteomes" id="UP000235965">
    <property type="component" value="Unassembled WGS sequence"/>
</dbReference>
<feature type="domain" description="USP" evidence="4">
    <location>
        <begin position="63"/>
        <end position="385"/>
    </location>
</feature>
<dbReference type="STRING" id="105785.A0A2J7RQ73"/>
<keyword evidence="2" id="KW-0378">Hydrolase</keyword>
<dbReference type="EC" id="3.4.19.12" evidence="2"/>
<sequence>MHRSHPYDDTVHKKGDPDLNKQHETSHHDPTTKHLENPVDSEDSATHDGNVSSELGNIVYGITGLENLGNSCYMSSIIQCINNTIPLSMYFCNEVHLEHVNHDNASTRGVVAEEFGAVVRTLWSGQYRSISYPGLKKVVAQHMKQFQGCIQQDSHEFHIILMDLLHEDLKRNIRKFSERETGDENLSADQAWGNFQMYNESIIKFLFYGQQKSTVRCCKCGKESVTYEVFSDLSLPLPNSSEECSLAECINLYLRGEEISGWNCSSCKEEGHAIKKFDIWRLPPILVIHLKRFYYEDRWRKRLTYVDFPLDLDMHQSTELEEGFVNYKLYAVSNHYGSMEGGHYTAFCKNELYEKWYEFDDDNVSEISSDDVSSKSAYILFYTSVECKI</sequence>
<dbReference type="AlphaFoldDB" id="A0A2J7RQ73"/>
<protein>
    <recommendedName>
        <fullName evidence="2">Ubiquitin carboxyl-terminal hydrolase</fullName>
        <ecNumber evidence="2">3.4.19.12</ecNumber>
    </recommendedName>
</protein>
<dbReference type="PANTHER" id="PTHR21646:SF46">
    <property type="entry name" value="UBIQUITIN CARBOXYL-TERMINAL HYDROLASE"/>
    <property type="match status" value="1"/>
</dbReference>
<evidence type="ECO:0000256" key="3">
    <source>
        <dbReference type="SAM" id="MobiDB-lite"/>
    </source>
</evidence>
<reference evidence="5 6" key="1">
    <citation type="submission" date="2017-12" db="EMBL/GenBank/DDBJ databases">
        <title>Hemimetabolous genomes reveal molecular basis of termite eusociality.</title>
        <authorList>
            <person name="Harrison M.C."/>
            <person name="Jongepier E."/>
            <person name="Robertson H.M."/>
            <person name="Arning N."/>
            <person name="Bitard-Feildel T."/>
            <person name="Chao H."/>
            <person name="Childers C.P."/>
            <person name="Dinh H."/>
            <person name="Doddapaneni H."/>
            <person name="Dugan S."/>
            <person name="Gowin J."/>
            <person name="Greiner C."/>
            <person name="Han Y."/>
            <person name="Hu H."/>
            <person name="Hughes D.S.T."/>
            <person name="Huylmans A.-K."/>
            <person name="Kemena C."/>
            <person name="Kremer L.P.M."/>
            <person name="Lee S.L."/>
            <person name="Lopez-Ezquerra A."/>
            <person name="Mallet L."/>
            <person name="Monroy-Kuhn J.M."/>
            <person name="Moser A."/>
            <person name="Murali S.C."/>
            <person name="Muzny D.M."/>
            <person name="Otani S."/>
            <person name="Piulachs M.-D."/>
            <person name="Poelchau M."/>
            <person name="Qu J."/>
            <person name="Schaub F."/>
            <person name="Wada-Katsumata A."/>
            <person name="Worley K.C."/>
            <person name="Xie Q."/>
            <person name="Ylla G."/>
            <person name="Poulsen M."/>
            <person name="Gibbs R.A."/>
            <person name="Schal C."/>
            <person name="Richards S."/>
            <person name="Belles X."/>
            <person name="Korb J."/>
            <person name="Bornberg-Bauer E."/>
        </authorList>
    </citation>
    <scope>NUCLEOTIDE SEQUENCE [LARGE SCALE GENOMIC DNA]</scope>
    <source>
        <tissue evidence="5">Whole body</tissue>
    </source>
</reference>
<keyword evidence="2" id="KW-0645">Protease</keyword>
<feature type="compositionally biased region" description="Basic and acidic residues" evidence="3">
    <location>
        <begin position="1"/>
        <end position="37"/>
    </location>
</feature>
<keyword evidence="2" id="KW-0833">Ubl conjugation pathway</keyword>
<dbReference type="InterPro" id="IPR038765">
    <property type="entry name" value="Papain-like_cys_pep_sf"/>
</dbReference>
<dbReference type="Pfam" id="PF00443">
    <property type="entry name" value="UCH"/>
    <property type="match status" value="1"/>
</dbReference>
<evidence type="ECO:0000313" key="6">
    <source>
        <dbReference type="Proteomes" id="UP000235965"/>
    </source>
</evidence>
<comment type="catalytic activity">
    <reaction evidence="1 2">
        <text>Thiol-dependent hydrolysis of ester, thioester, amide, peptide and isopeptide bonds formed by the C-terminal Gly of ubiquitin (a 76-residue protein attached to proteins as an intracellular targeting signal).</text>
        <dbReference type="EC" id="3.4.19.12"/>
    </reaction>
</comment>
<dbReference type="GO" id="GO:0004843">
    <property type="term" value="F:cysteine-type deubiquitinase activity"/>
    <property type="evidence" value="ECO:0007669"/>
    <property type="project" value="UniProtKB-UniRule"/>
</dbReference>
<name>A0A2J7RQ73_9NEOP</name>
<dbReference type="PROSITE" id="PS00973">
    <property type="entry name" value="USP_2"/>
    <property type="match status" value="1"/>
</dbReference>
<dbReference type="OrthoDB" id="292964at2759"/>
<comment type="similarity">
    <text evidence="2">Belongs to the peptidase C19 family.</text>
</comment>
<dbReference type="InterPro" id="IPR018200">
    <property type="entry name" value="USP_CS"/>
</dbReference>
<keyword evidence="6" id="KW-1185">Reference proteome</keyword>
<dbReference type="CDD" id="cd02674">
    <property type="entry name" value="Peptidase_C19R"/>
    <property type="match status" value="1"/>
</dbReference>
<evidence type="ECO:0000256" key="1">
    <source>
        <dbReference type="ARBA" id="ARBA00000707"/>
    </source>
</evidence>
<proteinExistence type="inferred from homology"/>
<dbReference type="InterPro" id="IPR001394">
    <property type="entry name" value="Peptidase_C19_UCH"/>
</dbReference>
<dbReference type="GO" id="GO:0006508">
    <property type="term" value="P:proteolysis"/>
    <property type="evidence" value="ECO:0007669"/>
    <property type="project" value="UniProtKB-KW"/>
</dbReference>
<comment type="caution">
    <text evidence="5">The sequence shown here is derived from an EMBL/GenBank/DDBJ whole genome shotgun (WGS) entry which is preliminary data.</text>
</comment>
<dbReference type="PROSITE" id="PS00972">
    <property type="entry name" value="USP_1"/>
    <property type="match status" value="1"/>
</dbReference>
<evidence type="ECO:0000259" key="4">
    <source>
        <dbReference type="PROSITE" id="PS50235"/>
    </source>
</evidence>
<gene>
    <name evidence="5" type="ORF">B7P43_G11111</name>
</gene>
<feature type="region of interest" description="Disordered" evidence="3">
    <location>
        <begin position="1"/>
        <end position="50"/>
    </location>
</feature>
<organism evidence="5 6">
    <name type="scientific">Cryptotermes secundus</name>
    <dbReference type="NCBI Taxonomy" id="105785"/>
    <lineage>
        <taxon>Eukaryota</taxon>
        <taxon>Metazoa</taxon>
        <taxon>Ecdysozoa</taxon>
        <taxon>Arthropoda</taxon>
        <taxon>Hexapoda</taxon>
        <taxon>Insecta</taxon>
        <taxon>Pterygota</taxon>
        <taxon>Neoptera</taxon>
        <taxon>Polyneoptera</taxon>
        <taxon>Dictyoptera</taxon>
        <taxon>Blattodea</taxon>
        <taxon>Blattoidea</taxon>
        <taxon>Termitoidae</taxon>
        <taxon>Kalotermitidae</taxon>
        <taxon>Cryptotermitinae</taxon>
        <taxon>Cryptotermes</taxon>
    </lineage>
</organism>
<dbReference type="EMBL" id="NEVH01001346">
    <property type="protein sequence ID" value="PNF42973.1"/>
    <property type="molecule type" value="Genomic_DNA"/>
</dbReference>
<dbReference type="SUPFAM" id="SSF54001">
    <property type="entry name" value="Cysteine proteinases"/>
    <property type="match status" value="1"/>
</dbReference>
<accession>A0A2J7RQ73</accession>
<dbReference type="InParanoid" id="A0A2J7RQ73"/>
<dbReference type="GO" id="GO:0016579">
    <property type="term" value="P:protein deubiquitination"/>
    <property type="evidence" value="ECO:0007669"/>
    <property type="project" value="InterPro"/>
</dbReference>
<dbReference type="PROSITE" id="PS50235">
    <property type="entry name" value="USP_3"/>
    <property type="match status" value="1"/>
</dbReference>
<dbReference type="Gene3D" id="3.90.70.10">
    <property type="entry name" value="Cysteine proteinases"/>
    <property type="match status" value="1"/>
</dbReference>
<dbReference type="InterPro" id="IPR050185">
    <property type="entry name" value="Ub_carboxyl-term_hydrolase"/>
</dbReference>
<evidence type="ECO:0000313" key="5">
    <source>
        <dbReference type="EMBL" id="PNF42973.1"/>
    </source>
</evidence>
<keyword evidence="2" id="KW-0788">Thiol protease</keyword>
<dbReference type="PANTHER" id="PTHR21646">
    <property type="entry name" value="UBIQUITIN CARBOXYL-TERMINAL HYDROLASE"/>
    <property type="match status" value="1"/>
</dbReference>